<name>A0A7I8IJ12_SPIIN</name>
<dbReference type="AlphaFoldDB" id="A0A7I8IJ12"/>
<accession>A0A7I8IJ12</accession>
<evidence type="ECO:0000313" key="1">
    <source>
        <dbReference type="EMBL" id="CAA2617450.1"/>
    </source>
</evidence>
<dbReference type="Proteomes" id="UP001189122">
    <property type="component" value="Unassembled WGS sequence"/>
</dbReference>
<proteinExistence type="predicted"/>
<reference evidence="1 2" key="1">
    <citation type="submission" date="2019-12" db="EMBL/GenBank/DDBJ databases">
        <authorList>
            <person name="Scholz U."/>
            <person name="Mascher M."/>
            <person name="Fiebig A."/>
        </authorList>
    </citation>
    <scope>NUCLEOTIDE SEQUENCE</scope>
</reference>
<dbReference type="EMBL" id="LR743590">
    <property type="protein sequence ID" value="CAA2617450.1"/>
    <property type="molecule type" value="Genomic_DNA"/>
</dbReference>
<sequence>MLPKPRWPWWLNLRSSRPRLRRARSCWTRPRSPRV</sequence>
<gene>
    <name evidence="1" type="ORF">SI7747_03003616</name>
</gene>
<keyword evidence="2" id="KW-1185">Reference proteome</keyword>
<protein>
    <submittedName>
        <fullName evidence="1">Uncharacterized protein</fullName>
    </submittedName>
</protein>
<dbReference type="EMBL" id="CACRZD030000003">
    <property type="protein sequence ID" value="CAA6657146.1"/>
    <property type="molecule type" value="Genomic_DNA"/>
</dbReference>
<evidence type="ECO:0000313" key="2">
    <source>
        <dbReference type="Proteomes" id="UP001189122"/>
    </source>
</evidence>
<organism evidence="1">
    <name type="scientific">Spirodela intermedia</name>
    <name type="common">Intermediate duckweed</name>
    <dbReference type="NCBI Taxonomy" id="51605"/>
    <lineage>
        <taxon>Eukaryota</taxon>
        <taxon>Viridiplantae</taxon>
        <taxon>Streptophyta</taxon>
        <taxon>Embryophyta</taxon>
        <taxon>Tracheophyta</taxon>
        <taxon>Spermatophyta</taxon>
        <taxon>Magnoliopsida</taxon>
        <taxon>Liliopsida</taxon>
        <taxon>Araceae</taxon>
        <taxon>Lemnoideae</taxon>
        <taxon>Spirodela</taxon>
    </lineage>
</organism>